<feature type="transmembrane region" description="Helical" evidence="1">
    <location>
        <begin position="174"/>
        <end position="196"/>
    </location>
</feature>
<evidence type="ECO:0000313" key="2">
    <source>
        <dbReference type="EMBL" id="ERJ13651.1"/>
    </source>
</evidence>
<gene>
    <name evidence="2" type="ORF">HLPCO_000317</name>
</gene>
<dbReference type="STRING" id="1033810.HLPCO_000317"/>
<evidence type="ECO:0000313" key="3">
    <source>
        <dbReference type="Proteomes" id="UP000005707"/>
    </source>
</evidence>
<evidence type="ECO:0000256" key="1">
    <source>
        <dbReference type="SAM" id="Phobius"/>
    </source>
</evidence>
<feature type="transmembrane region" description="Helical" evidence="1">
    <location>
        <begin position="22"/>
        <end position="51"/>
    </location>
</feature>
<feature type="transmembrane region" description="Helical" evidence="1">
    <location>
        <begin position="146"/>
        <end position="168"/>
    </location>
</feature>
<evidence type="ECO:0008006" key="4">
    <source>
        <dbReference type="Google" id="ProtNLM"/>
    </source>
</evidence>
<dbReference type="InParanoid" id="U2EGA7"/>
<keyword evidence="1" id="KW-0812">Transmembrane</keyword>
<reference evidence="2 3" key="2">
    <citation type="journal article" date="2013" name="PLoS ONE">
        <title>INDIGO - INtegrated Data Warehouse of MIcrobial GenOmes with Examples from the Red Sea Extremophiles.</title>
        <authorList>
            <person name="Alam I."/>
            <person name="Antunes A."/>
            <person name="Kamau A.A."/>
            <person name="Ba Alawi W."/>
            <person name="Kalkatawi M."/>
            <person name="Stingl U."/>
            <person name="Bajic V.B."/>
        </authorList>
    </citation>
    <scope>NUCLEOTIDE SEQUENCE [LARGE SCALE GENOMIC DNA]</scope>
    <source>
        <strain evidence="2 3">SSD-17B</strain>
    </source>
</reference>
<feature type="transmembrane region" description="Helical" evidence="1">
    <location>
        <begin position="105"/>
        <end position="125"/>
    </location>
</feature>
<dbReference type="AlphaFoldDB" id="U2EGA7"/>
<keyword evidence="3" id="KW-1185">Reference proteome</keyword>
<feature type="transmembrane region" description="Helical" evidence="1">
    <location>
        <begin position="72"/>
        <end position="93"/>
    </location>
</feature>
<keyword evidence="1" id="KW-0472">Membrane</keyword>
<organism evidence="2 3">
    <name type="scientific">Haloplasma contractile SSD-17B</name>
    <dbReference type="NCBI Taxonomy" id="1033810"/>
    <lineage>
        <taxon>Bacteria</taxon>
        <taxon>Bacillati</taxon>
        <taxon>Mycoplasmatota</taxon>
        <taxon>Mollicutes</taxon>
        <taxon>Haloplasmatales</taxon>
        <taxon>Haloplasmataceae</taxon>
        <taxon>Haloplasma</taxon>
    </lineage>
</organism>
<proteinExistence type="predicted"/>
<sequence>MDFEGFNRSIVIRSSYFVTKMLLLNTILIVFSFLSFGLLLIPITVGIFTLYRKMIMKEPYYFWTDLYHGIKNNLKVSLPLSVVFMFLGYLLWFNINNLNAFTGNSVFTVIFTAIVAYGMFLLWIYGSAIISRFDVRLLRTINFSFLIGNAHIFNTICMILFLFILIYIFNYISILLIFIVISLYLYIISFILFRILKLYEPK</sequence>
<comment type="caution">
    <text evidence="2">The sequence shown here is derived from an EMBL/GenBank/DDBJ whole genome shotgun (WGS) entry which is preliminary data.</text>
</comment>
<name>U2EGA7_9MOLU</name>
<accession>U2EGA7</accession>
<keyword evidence="1" id="KW-1133">Transmembrane helix</keyword>
<protein>
    <recommendedName>
        <fullName evidence="4">DUF624 domain-containing protein</fullName>
    </recommendedName>
</protein>
<reference evidence="2 3" key="1">
    <citation type="journal article" date="2011" name="J. Bacteriol.">
        <title>Genome sequence of Haloplasma contractile, an unusual contractile bacterium from a deep-sea anoxic brine lake.</title>
        <authorList>
            <person name="Antunes A."/>
            <person name="Alam I."/>
            <person name="El Dorry H."/>
            <person name="Siam R."/>
            <person name="Robertson A."/>
            <person name="Bajic V.B."/>
            <person name="Stingl U."/>
        </authorList>
    </citation>
    <scope>NUCLEOTIDE SEQUENCE [LARGE SCALE GENOMIC DNA]</scope>
    <source>
        <strain evidence="2 3">SSD-17B</strain>
    </source>
</reference>
<dbReference type="Proteomes" id="UP000005707">
    <property type="component" value="Unassembled WGS sequence"/>
</dbReference>
<dbReference type="EMBL" id="AFNU02000001">
    <property type="protein sequence ID" value="ERJ13651.1"/>
    <property type="molecule type" value="Genomic_DNA"/>
</dbReference>